<feature type="region of interest" description="Disordered" evidence="1">
    <location>
        <begin position="90"/>
        <end position="114"/>
    </location>
</feature>
<dbReference type="Proteomes" id="UP001177003">
    <property type="component" value="Chromosome 6"/>
</dbReference>
<dbReference type="AlphaFoldDB" id="A0AA35ZE22"/>
<keyword evidence="3" id="KW-1185">Reference proteome</keyword>
<feature type="region of interest" description="Disordered" evidence="1">
    <location>
        <begin position="55"/>
        <end position="78"/>
    </location>
</feature>
<evidence type="ECO:0000313" key="3">
    <source>
        <dbReference type="Proteomes" id="UP001177003"/>
    </source>
</evidence>
<reference evidence="2" key="1">
    <citation type="submission" date="2023-04" db="EMBL/GenBank/DDBJ databases">
        <authorList>
            <person name="Vijverberg K."/>
            <person name="Xiong W."/>
            <person name="Schranz E."/>
        </authorList>
    </citation>
    <scope>NUCLEOTIDE SEQUENCE</scope>
</reference>
<proteinExistence type="predicted"/>
<evidence type="ECO:0000256" key="1">
    <source>
        <dbReference type="SAM" id="MobiDB-lite"/>
    </source>
</evidence>
<name>A0AA35ZE22_LACSI</name>
<protein>
    <submittedName>
        <fullName evidence="2">Uncharacterized protein</fullName>
    </submittedName>
</protein>
<organism evidence="2 3">
    <name type="scientific">Lactuca saligna</name>
    <name type="common">Willowleaf lettuce</name>
    <dbReference type="NCBI Taxonomy" id="75948"/>
    <lineage>
        <taxon>Eukaryota</taxon>
        <taxon>Viridiplantae</taxon>
        <taxon>Streptophyta</taxon>
        <taxon>Embryophyta</taxon>
        <taxon>Tracheophyta</taxon>
        <taxon>Spermatophyta</taxon>
        <taxon>Magnoliopsida</taxon>
        <taxon>eudicotyledons</taxon>
        <taxon>Gunneridae</taxon>
        <taxon>Pentapetalae</taxon>
        <taxon>asterids</taxon>
        <taxon>campanulids</taxon>
        <taxon>Asterales</taxon>
        <taxon>Asteraceae</taxon>
        <taxon>Cichorioideae</taxon>
        <taxon>Cichorieae</taxon>
        <taxon>Lactucinae</taxon>
        <taxon>Lactuca</taxon>
    </lineage>
</organism>
<sequence>MFKTEKLNLEKIRTGLQQDHVSFQISLTSQITELQDDLAMENKVMDSLAKKIGKSFDQKQGGEGSSKEDHTKVHAKPVFKKESKVKEKLIEEKPIIDDDEDEEPNEVKLKRKKARDAELNEAQRIIKEAEKKERAEKEAQATLKSRMLLFPNWTLKKIQRDVVDMPDQYWLDPVASFDRQNT</sequence>
<gene>
    <name evidence="2" type="ORF">LSALG_LOCUS30041</name>
</gene>
<accession>A0AA35ZE22</accession>
<evidence type="ECO:0000313" key="2">
    <source>
        <dbReference type="EMBL" id="CAI9290870.1"/>
    </source>
</evidence>
<dbReference type="EMBL" id="OX465082">
    <property type="protein sequence ID" value="CAI9290870.1"/>
    <property type="molecule type" value="Genomic_DNA"/>
</dbReference>